<dbReference type="Gene3D" id="2.60.120.280">
    <property type="entry name" value="Regulatory protein AraC"/>
    <property type="match status" value="1"/>
</dbReference>
<keyword evidence="3" id="KW-0804">Transcription</keyword>
<evidence type="ECO:0000259" key="4">
    <source>
        <dbReference type="PROSITE" id="PS01124"/>
    </source>
</evidence>
<dbReference type="Proteomes" id="UP000679992">
    <property type="component" value="Unassembled WGS sequence"/>
</dbReference>
<dbReference type="InterPro" id="IPR003313">
    <property type="entry name" value="AraC-bd"/>
</dbReference>
<dbReference type="Gene3D" id="1.10.10.60">
    <property type="entry name" value="Homeodomain-like"/>
    <property type="match status" value="2"/>
</dbReference>
<comment type="caution">
    <text evidence="5">The sequence shown here is derived from an EMBL/GenBank/DDBJ whole genome shotgun (WGS) entry which is preliminary data.</text>
</comment>
<dbReference type="Pfam" id="PF02311">
    <property type="entry name" value="AraC_binding"/>
    <property type="match status" value="1"/>
</dbReference>
<dbReference type="Pfam" id="PF12833">
    <property type="entry name" value="HTH_18"/>
    <property type="match status" value="1"/>
</dbReference>
<dbReference type="PROSITE" id="PS01124">
    <property type="entry name" value="HTH_ARAC_FAMILY_2"/>
    <property type="match status" value="1"/>
</dbReference>
<dbReference type="PANTHER" id="PTHR43280">
    <property type="entry name" value="ARAC-FAMILY TRANSCRIPTIONAL REGULATOR"/>
    <property type="match status" value="1"/>
</dbReference>
<evidence type="ECO:0000256" key="2">
    <source>
        <dbReference type="ARBA" id="ARBA00023125"/>
    </source>
</evidence>
<dbReference type="InterPro" id="IPR009057">
    <property type="entry name" value="Homeodomain-like_sf"/>
</dbReference>
<evidence type="ECO:0000256" key="1">
    <source>
        <dbReference type="ARBA" id="ARBA00023015"/>
    </source>
</evidence>
<keyword evidence="2" id="KW-0238">DNA-binding</keyword>
<dbReference type="InterPro" id="IPR018060">
    <property type="entry name" value="HTH_AraC"/>
</dbReference>
<name>A0ABQ4MIJ0_9BACL</name>
<evidence type="ECO:0000313" key="6">
    <source>
        <dbReference type="Proteomes" id="UP000679992"/>
    </source>
</evidence>
<dbReference type="RefSeq" id="WP_213656577.1">
    <property type="nucleotide sequence ID" value="NZ_BOSL01000024.1"/>
</dbReference>
<dbReference type="SUPFAM" id="SSF51215">
    <property type="entry name" value="Regulatory protein AraC"/>
    <property type="match status" value="1"/>
</dbReference>
<feature type="domain" description="HTH araC/xylS-type" evidence="4">
    <location>
        <begin position="170"/>
        <end position="269"/>
    </location>
</feature>
<gene>
    <name evidence="5" type="ORF">J42TS3_48370</name>
</gene>
<keyword evidence="1" id="KW-0805">Transcription regulation</keyword>
<protein>
    <recommendedName>
        <fullName evidence="4">HTH araC/xylS-type domain-containing protein</fullName>
    </recommendedName>
</protein>
<dbReference type="PROSITE" id="PS00041">
    <property type="entry name" value="HTH_ARAC_FAMILY_1"/>
    <property type="match status" value="1"/>
</dbReference>
<dbReference type="SUPFAM" id="SSF46689">
    <property type="entry name" value="Homeodomain-like"/>
    <property type="match status" value="2"/>
</dbReference>
<accession>A0ABQ4MIJ0</accession>
<sequence>MKDAFLFSHTEETAGLPVFMTTLGYWQHQSETDRPSGFPDYQLHQVLGGQGKLVLGEEEYVMGPGDIFFLFPGVPHRYMPVSTQWEIAWVSFHGREASHLLSYAGINRSGVGKLRSGTLIKGIEQMLAMEGKDAADFEVECSKLLYSVLLDLKKLLIEPAGRNEELERLKPVLRHIAQHLHRPLPLAELAEVASVSPQYLCRLFQKTMKMRPLYYVNQERVSQSKKLMFIERNKKIYEIAHQVGYENPSYFCAVFKRHTGMSPEDFKKLHGLSS</sequence>
<dbReference type="EMBL" id="BOSL01000024">
    <property type="protein sequence ID" value="GIP55802.1"/>
    <property type="molecule type" value="Genomic_DNA"/>
</dbReference>
<dbReference type="PANTHER" id="PTHR43280:SF2">
    <property type="entry name" value="HTH-TYPE TRANSCRIPTIONAL REGULATOR EXSA"/>
    <property type="match status" value="1"/>
</dbReference>
<dbReference type="SMART" id="SM00342">
    <property type="entry name" value="HTH_ARAC"/>
    <property type="match status" value="1"/>
</dbReference>
<reference evidence="5 6" key="1">
    <citation type="submission" date="2021-03" db="EMBL/GenBank/DDBJ databases">
        <title>Antimicrobial resistance genes in bacteria isolated from Japanese honey, and their potential for conferring macrolide and lincosamide resistance in the American foulbrood pathogen Paenibacillus larvae.</title>
        <authorList>
            <person name="Okamoto M."/>
            <person name="Kumagai M."/>
            <person name="Kanamori H."/>
            <person name="Takamatsu D."/>
        </authorList>
    </citation>
    <scope>NUCLEOTIDE SEQUENCE [LARGE SCALE GENOMIC DNA]</scope>
    <source>
        <strain evidence="5 6">J42TS3</strain>
    </source>
</reference>
<dbReference type="InterPro" id="IPR037923">
    <property type="entry name" value="HTH-like"/>
</dbReference>
<dbReference type="PRINTS" id="PR00032">
    <property type="entry name" value="HTHARAC"/>
</dbReference>
<organism evidence="5 6">
    <name type="scientific">Paenibacillus vini</name>
    <dbReference type="NCBI Taxonomy" id="1476024"/>
    <lineage>
        <taxon>Bacteria</taxon>
        <taxon>Bacillati</taxon>
        <taxon>Bacillota</taxon>
        <taxon>Bacilli</taxon>
        <taxon>Bacillales</taxon>
        <taxon>Paenibacillaceae</taxon>
        <taxon>Paenibacillus</taxon>
    </lineage>
</organism>
<evidence type="ECO:0000256" key="3">
    <source>
        <dbReference type="ARBA" id="ARBA00023163"/>
    </source>
</evidence>
<dbReference type="InterPro" id="IPR018062">
    <property type="entry name" value="HTH_AraC-typ_CS"/>
</dbReference>
<keyword evidence="6" id="KW-1185">Reference proteome</keyword>
<evidence type="ECO:0000313" key="5">
    <source>
        <dbReference type="EMBL" id="GIP55802.1"/>
    </source>
</evidence>
<proteinExistence type="predicted"/>
<dbReference type="InterPro" id="IPR020449">
    <property type="entry name" value="Tscrpt_reg_AraC-type_HTH"/>
</dbReference>